<accession>A0A7X9UBT7</accession>
<feature type="binding site" evidence="5">
    <location>
        <position position="229"/>
    </location>
    <ligand>
        <name>a divalent metal cation</name>
        <dbReference type="ChEBI" id="CHEBI:60240"/>
        <label>1</label>
    </ligand>
</feature>
<evidence type="ECO:0000256" key="3">
    <source>
        <dbReference type="ARBA" id="ARBA00022112"/>
    </source>
</evidence>
<comment type="similarity">
    <text evidence="1">Belongs to the GTP cyclohydrolase I type 2/NIF3 family.</text>
</comment>
<proteinExistence type="inferred from homology"/>
<keyword evidence="4 5" id="KW-0479">Metal-binding</keyword>
<evidence type="ECO:0000256" key="2">
    <source>
        <dbReference type="ARBA" id="ARBA00011643"/>
    </source>
</evidence>
<sequence>MLVANLLDALFEAFPLDTAEPWDHVGLSVGDPSSSIVGVTCALDATLDNVRAAHESGSNVLLTHHPVYIKAPDAFKPAESLTPSSSSVVYEAARLGVSIISMHTNLDRSAAARTLLPELMGFTASSSLEFVQQPDLLGLGAVADIAETNLVELASCASRIFDTQPRVWGEPFHRISRVAFLGGSLGDLGELALRANVDAIICGEAGYHICQDLSIRGLDVLLLGHDRSEEPFVEILAKAAQQAGVTPASIATITHSAQWWTAK</sequence>
<evidence type="ECO:0000313" key="6">
    <source>
        <dbReference type="EMBL" id="NMF55629.1"/>
    </source>
</evidence>
<dbReference type="SUPFAM" id="SSF102705">
    <property type="entry name" value="NIF3 (NGG1p interacting factor 3)-like"/>
    <property type="match status" value="1"/>
</dbReference>
<organism evidence="6 7">
    <name type="scientific">Collinsella acetigenes</name>
    <dbReference type="NCBI Taxonomy" id="2713419"/>
    <lineage>
        <taxon>Bacteria</taxon>
        <taxon>Bacillati</taxon>
        <taxon>Actinomycetota</taxon>
        <taxon>Coriobacteriia</taxon>
        <taxon>Coriobacteriales</taxon>
        <taxon>Coriobacteriaceae</taxon>
        <taxon>Collinsella</taxon>
    </lineage>
</organism>
<feature type="binding site" evidence="5">
    <location>
        <position position="225"/>
    </location>
    <ligand>
        <name>a divalent metal cation</name>
        <dbReference type="ChEBI" id="CHEBI:60240"/>
        <label>1</label>
    </ligand>
</feature>
<dbReference type="FunFam" id="3.40.1390.30:FF:000001">
    <property type="entry name" value="GTP cyclohydrolase 1 type 2"/>
    <property type="match status" value="1"/>
</dbReference>
<dbReference type="RefSeq" id="WP_169277260.1">
    <property type="nucleotide sequence ID" value="NZ_JABBCP010000002.1"/>
</dbReference>
<dbReference type="EMBL" id="JABBCP010000002">
    <property type="protein sequence ID" value="NMF55629.1"/>
    <property type="molecule type" value="Genomic_DNA"/>
</dbReference>
<dbReference type="PANTHER" id="PTHR13799:SF14">
    <property type="entry name" value="GTP CYCLOHYDROLASE 1 TYPE 2 HOMOLOG"/>
    <property type="match status" value="1"/>
</dbReference>
<name>A0A7X9UBT7_9ACTN</name>
<comment type="subunit">
    <text evidence="2">Homohexamer.</text>
</comment>
<dbReference type="AlphaFoldDB" id="A0A7X9UBT7"/>
<dbReference type="Gene3D" id="3.40.1390.30">
    <property type="entry name" value="NIF3 (NGG1p interacting factor 3)-like"/>
    <property type="match status" value="2"/>
</dbReference>
<feature type="binding site" evidence="5">
    <location>
        <position position="64"/>
    </location>
    <ligand>
        <name>a divalent metal cation</name>
        <dbReference type="ChEBI" id="CHEBI:60240"/>
        <label>2</label>
    </ligand>
</feature>
<protein>
    <recommendedName>
        <fullName evidence="3">GTP cyclohydrolase 1 type 2 homolog</fullName>
    </recommendedName>
</protein>
<evidence type="ECO:0000256" key="5">
    <source>
        <dbReference type="PIRSR" id="PIRSR602678-1"/>
    </source>
</evidence>
<evidence type="ECO:0000313" key="7">
    <source>
        <dbReference type="Proteomes" id="UP000546970"/>
    </source>
</evidence>
<dbReference type="Proteomes" id="UP000546970">
    <property type="component" value="Unassembled WGS sequence"/>
</dbReference>
<dbReference type="InterPro" id="IPR002678">
    <property type="entry name" value="DUF34/NIF3"/>
</dbReference>
<evidence type="ECO:0000256" key="1">
    <source>
        <dbReference type="ARBA" id="ARBA00006964"/>
    </source>
</evidence>
<evidence type="ECO:0000256" key="4">
    <source>
        <dbReference type="ARBA" id="ARBA00022723"/>
    </source>
</evidence>
<dbReference type="GO" id="GO:0005737">
    <property type="term" value="C:cytoplasm"/>
    <property type="evidence" value="ECO:0007669"/>
    <property type="project" value="TreeGrafter"/>
</dbReference>
<dbReference type="GO" id="GO:0046872">
    <property type="term" value="F:metal ion binding"/>
    <property type="evidence" value="ECO:0007669"/>
    <property type="project" value="UniProtKB-KW"/>
</dbReference>
<dbReference type="PANTHER" id="PTHR13799">
    <property type="entry name" value="NGG1 INTERACTING FACTOR 3"/>
    <property type="match status" value="1"/>
</dbReference>
<feature type="binding site" evidence="5">
    <location>
        <position position="107"/>
    </location>
    <ligand>
        <name>a divalent metal cation</name>
        <dbReference type="ChEBI" id="CHEBI:60240"/>
        <label>1</label>
    </ligand>
</feature>
<reference evidence="6 7" key="1">
    <citation type="submission" date="2020-04" db="EMBL/GenBank/DDBJ databases">
        <title>Collinsella sp. KGMB02528 nov., an anaerobic actinobacterium isolated from human feces.</title>
        <authorList>
            <person name="Han K.-I."/>
            <person name="Eom M.K."/>
            <person name="Kim J.-S."/>
            <person name="Lee K.C."/>
            <person name="Suh M.K."/>
            <person name="Park S.-H."/>
            <person name="Lee J.H."/>
            <person name="Kang S.W."/>
            <person name="Park J.-E."/>
            <person name="Oh B.S."/>
            <person name="Yu S.Y."/>
            <person name="Choi S.-H."/>
            <person name="Lee D.H."/>
            <person name="Yoon H."/>
            <person name="Kim B.-Y."/>
            <person name="Lee J.H."/>
            <person name="Lee J.-S."/>
        </authorList>
    </citation>
    <scope>NUCLEOTIDE SEQUENCE [LARGE SCALE GENOMIC DNA]</scope>
    <source>
        <strain evidence="6 7">KGMB02528</strain>
    </source>
</reference>
<comment type="caution">
    <text evidence="6">The sequence shown here is derived from an EMBL/GenBank/DDBJ whole genome shotgun (WGS) entry which is preliminary data.</text>
</comment>
<feature type="binding site" evidence="5">
    <location>
        <position position="65"/>
    </location>
    <ligand>
        <name>a divalent metal cation</name>
        <dbReference type="ChEBI" id="CHEBI:60240"/>
        <label>1</label>
    </ligand>
</feature>
<dbReference type="Pfam" id="PF01784">
    <property type="entry name" value="DUF34_NIF3"/>
    <property type="match status" value="1"/>
</dbReference>
<gene>
    <name evidence="6" type="ORF">HF320_04710</name>
</gene>
<keyword evidence="7" id="KW-1185">Reference proteome</keyword>
<dbReference type="InterPro" id="IPR036069">
    <property type="entry name" value="DUF34/NIF3_sf"/>
</dbReference>